<keyword evidence="3" id="KW-1003">Cell membrane</keyword>
<keyword evidence="4 7" id="KW-0812">Transmembrane</keyword>
<reference evidence="8 9" key="1">
    <citation type="submission" date="2018-12" db="EMBL/GenBank/DDBJ databases">
        <title>Mesorhizobium carbonis sp. nov., isolated from coal mine water.</title>
        <authorList>
            <person name="Xin W."/>
            <person name="Xu Z."/>
            <person name="Xiang F."/>
            <person name="Zhang J."/>
            <person name="Xi L."/>
            <person name="Liu J."/>
        </authorList>
    </citation>
    <scope>NUCLEOTIDE SEQUENCE [LARGE SCALE GENOMIC DNA]</scope>
    <source>
        <strain evidence="8 9">B2.3</strain>
    </source>
</reference>
<feature type="transmembrane region" description="Helical" evidence="7">
    <location>
        <begin position="256"/>
        <end position="276"/>
    </location>
</feature>
<dbReference type="PANTHER" id="PTHR36838:SF1">
    <property type="entry name" value="SLR1864 PROTEIN"/>
    <property type="match status" value="1"/>
</dbReference>
<accession>A0A3R9Y0C0</accession>
<feature type="transmembrane region" description="Helical" evidence="7">
    <location>
        <begin position="199"/>
        <end position="219"/>
    </location>
</feature>
<feature type="transmembrane region" description="Helical" evidence="7">
    <location>
        <begin position="95"/>
        <end position="119"/>
    </location>
</feature>
<protein>
    <submittedName>
        <fullName evidence="8">AEC family transporter</fullName>
    </submittedName>
</protein>
<evidence type="ECO:0000256" key="4">
    <source>
        <dbReference type="ARBA" id="ARBA00022692"/>
    </source>
</evidence>
<evidence type="ECO:0000313" key="8">
    <source>
        <dbReference type="EMBL" id="RST81162.1"/>
    </source>
</evidence>
<dbReference type="RefSeq" id="WP_126702486.1">
    <property type="nucleotide sequence ID" value="NZ_RWKW01000131.1"/>
</dbReference>
<feature type="transmembrane region" description="Helical" evidence="7">
    <location>
        <begin position="34"/>
        <end position="54"/>
    </location>
</feature>
<dbReference type="EMBL" id="RWKW01000131">
    <property type="protein sequence ID" value="RST81162.1"/>
    <property type="molecule type" value="Genomic_DNA"/>
</dbReference>
<keyword evidence="2" id="KW-0813">Transport</keyword>
<feature type="transmembrane region" description="Helical" evidence="7">
    <location>
        <begin position="66"/>
        <end position="88"/>
    </location>
</feature>
<keyword evidence="9" id="KW-1185">Reference proteome</keyword>
<evidence type="ECO:0000256" key="2">
    <source>
        <dbReference type="ARBA" id="ARBA00022448"/>
    </source>
</evidence>
<dbReference type="GO" id="GO:0055085">
    <property type="term" value="P:transmembrane transport"/>
    <property type="evidence" value="ECO:0007669"/>
    <property type="project" value="InterPro"/>
</dbReference>
<feature type="transmembrane region" description="Helical" evidence="7">
    <location>
        <begin position="125"/>
        <end position="146"/>
    </location>
</feature>
<feature type="transmembrane region" description="Helical" evidence="7">
    <location>
        <begin position="167"/>
        <end position="187"/>
    </location>
</feature>
<dbReference type="Proteomes" id="UP000278398">
    <property type="component" value="Unassembled WGS sequence"/>
</dbReference>
<dbReference type="PANTHER" id="PTHR36838">
    <property type="entry name" value="AUXIN EFFLUX CARRIER FAMILY PROTEIN"/>
    <property type="match status" value="1"/>
</dbReference>
<name>A0A3R9Y0C0_9HYPH</name>
<dbReference type="OrthoDB" id="9810457at2"/>
<keyword evidence="5 7" id="KW-1133">Transmembrane helix</keyword>
<dbReference type="InterPro" id="IPR004776">
    <property type="entry name" value="Mem_transp_PIN-like"/>
</dbReference>
<keyword evidence="6 7" id="KW-0472">Membrane</keyword>
<feature type="transmembrane region" description="Helical" evidence="7">
    <location>
        <begin position="6"/>
        <end position="22"/>
    </location>
</feature>
<proteinExistence type="predicted"/>
<feature type="transmembrane region" description="Helical" evidence="7">
    <location>
        <begin position="231"/>
        <end position="250"/>
    </location>
</feature>
<evidence type="ECO:0000256" key="7">
    <source>
        <dbReference type="SAM" id="Phobius"/>
    </source>
</evidence>
<comment type="caution">
    <text evidence="8">The sequence shown here is derived from an EMBL/GenBank/DDBJ whole genome shotgun (WGS) entry which is preliminary data.</text>
</comment>
<dbReference type="AlphaFoldDB" id="A0A3R9Y0C0"/>
<organism evidence="8 9">
    <name type="scientific">Aquibium carbonis</name>
    <dbReference type="NCBI Taxonomy" id="2495581"/>
    <lineage>
        <taxon>Bacteria</taxon>
        <taxon>Pseudomonadati</taxon>
        <taxon>Pseudomonadota</taxon>
        <taxon>Alphaproteobacteria</taxon>
        <taxon>Hyphomicrobiales</taxon>
        <taxon>Phyllobacteriaceae</taxon>
        <taxon>Aquibium</taxon>
    </lineage>
</organism>
<evidence type="ECO:0000256" key="5">
    <source>
        <dbReference type="ARBA" id="ARBA00022989"/>
    </source>
</evidence>
<evidence type="ECO:0000256" key="6">
    <source>
        <dbReference type="ARBA" id="ARBA00023136"/>
    </source>
</evidence>
<comment type="subcellular location">
    <subcellularLocation>
        <location evidence="1">Membrane</location>
        <topology evidence="1">Multi-pass membrane protein</topology>
    </subcellularLocation>
</comment>
<feature type="transmembrane region" description="Helical" evidence="7">
    <location>
        <begin position="288"/>
        <end position="310"/>
    </location>
</feature>
<evidence type="ECO:0000256" key="1">
    <source>
        <dbReference type="ARBA" id="ARBA00004141"/>
    </source>
</evidence>
<evidence type="ECO:0000256" key="3">
    <source>
        <dbReference type="ARBA" id="ARBA00022475"/>
    </source>
</evidence>
<evidence type="ECO:0000313" key="9">
    <source>
        <dbReference type="Proteomes" id="UP000278398"/>
    </source>
</evidence>
<dbReference type="GO" id="GO:0016020">
    <property type="term" value="C:membrane"/>
    <property type="evidence" value="ECO:0007669"/>
    <property type="project" value="UniProtKB-SubCell"/>
</dbReference>
<sequence length="316" mass="32099">MPAILPLMFPILFLIGLGFVAVRTGYATNGQIDGLAGFVVNFALPAIIFSTFTGQKLSETINLPYLAAYAGGSLIAFAIVFALMRLVLSRPLTTAAIGALGGTGSNTGFIGFPVASLVIGAPAFVAMPLTMLVENILIIPLALTLAELGRNQGGTVASLLAGTARRLMAMPLLWAIFAGTALSFADVAIPDLLSMSVDLLGRASAPVALFVVGGVVAGLNRGDMSADIGPIVVGKLVIHPLAVTGMLVLIPGVPAGLAACAIVFSSASMLTIYPVLARRYALETKAAAALILATVAGLFTLSAVLAMLLASTDGAF</sequence>
<gene>
    <name evidence="8" type="ORF">EJC49_24155</name>
</gene>
<dbReference type="Pfam" id="PF03547">
    <property type="entry name" value="Mem_trans"/>
    <property type="match status" value="1"/>
</dbReference>